<dbReference type="Gene3D" id="3.40.50.720">
    <property type="entry name" value="NAD(P)-binding Rossmann-like Domain"/>
    <property type="match status" value="1"/>
</dbReference>
<dbReference type="InterPro" id="IPR036291">
    <property type="entry name" value="NAD(P)-bd_dom_sf"/>
</dbReference>
<evidence type="ECO:0000313" key="5">
    <source>
        <dbReference type="Proteomes" id="UP001338125"/>
    </source>
</evidence>
<dbReference type="InterPro" id="IPR055170">
    <property type="entry name" value="GFO_IDH_MocA-like_dom"/>
</dbReference>
<organism evidence="4 5">
    <name type="scientific">Cladobotryum mycophilum</name>
    <dbReference type="NCBI Taxonomy" id="491253"/>
    <lineage>
        <taxon>Eukaryota</taxon>
        <taxon>Fungi</taxon>
        <taxon>Dikarya</taxon>
        <taxon>Ascomycota</taxon>
        <taxon>Pezizomycotina</taxon>
        <taxon>Sordariomycetes</taxon>
        <taxon>Hypocreomycetidae</taxon>
        <taxon>Hypocreales</taxon>
        <taxon>Hypocreaceae</taxon>
        <taxon>Cladobotryum</taxon>
    </lineage>
</organism>
<evidence type="ECO:0000259" key="2">
    <source>
        <dbReference type="Pfam" id="PF01408"/>
    </source>
</evidence>
<name>A0ABR0SRT7_9HYPO</name>
<dbReference type="InterPro" id="IPR000683">
    <property type="entry name" value="Gfo/Idh/MocA-like_OxRdtase_N"/>
</dbReference>
<sequence>MALTAPVGVAIIGGGIFVKTQHLPAVLKSDQLSIKAIYSRSLKSAQETADLITKDNVKPDLYSSDSDKSYQDLLQREDISAVIIALPITAQPKFIRDALDAGKHVLAEKPIAKDVETAKALIDDYHRISGQNGATFAVAENFRFYPSFTYAAEEARKFGKVNHFSVRVMFRVDAETNKYYQTEWRKKPEHQGGFLLDGGVHYVAGARLLLTGSEANKPDTVQAFSHQVEEHLPPIDSITAIIKTQGGGTGVFQYSAGTLLSAFEWDFGYENGTVKVSGETVTVTPRGGEAVFKEFNRTMGVSEEVAAWAQSLVDGKPNPLQSPEQALDDLEFLEKIFRSGEQNGSSQKYQFV</sequence>
<accession>A0ABR0SRT7</accession>
<gene>
    <name evidence="4" type="ORF">PT974_03269</name>
</gene>
<feature type="domain" description="Gfo/Idh/MocA-like oxidoreductase N-terminal" evidence="2">
    <location>
        <begin position="8"/>
        <end position="123"/>
    </location>
</feature>
<dbReference type="SUPFAM" id="SSF55347">
    <property type="entry name" value="Glyceraldehyde-3-phosphate dehydrogenase-like, C-terminal domain"/>
    <property type="match status" value="1"/>
</dbReference>
<reference evidence="4 5" key="1">
    <citation type="submission" date="2024-01" db="EMBL/GenBank/DDBJ databases">
        <title>Complete genome of Cladobotryum mycophilum ATHUM6906.</title>
        <authorList>
            <person name="Christinaki A.C."/>
            <person name="Myridakis A.I."/>
            <person name="Kouvelis V.N."/>
        </authorList>
    </citation>
    <scope>NUCLEOTIDE SEQUENCE [LARGE SCALE GENOMIC DNA]</scope>
    <source>
        <strain evidence="4 5">ATHUM6906</strain>
    </source>
</reference>
<protein>
    <submittedName>
        <fullName evidence="4">Uncharacterized protein</fullName>
    </submittedName>
</protein>
<evidence type="ECO:0000313" key="4">
    <source>
        <dbReference type="EMBL" id="KAK5994882.1"/>
    </source>
</evidence>
<dbReference type="Pfam" id="PF22725">
    <property type="entry name" value="GFO_IDH_MocA_C3"/>
    <property type="match status" value="1"/>
</dbReference>
<feature type="domain" description="GFO/IDH/MocA-like oxidoreductase" evidence="3">
    <location>
        <begin position="155"/>
        <end position="258"/>
    </location>
</feature>
<dbReference type="Pfam" id="PF01408">
    <property type="entry name" value="GFO_IDH_MocA"/>
    <property type="match status" value="1"/>
</dbReference>
<dbReference type="PANTHER" id="PTHR42840:SF5">
    <property type="entry name" value="NAD(P)-BINDING ROSSMANN-FOLD SUPERFAMILY PROTEIN"/>
    <property type="match status" value="1"/>
</dbReference>
<dbReference type="PANTHER" id="PTHR42840">
    <property type="entry name" value="NAD(P)-BINDING ROSSMANN-FOLD SUPERFAMILY PROTEIN-RELATED"/>
    <property type="match status" value="1"/>
</dbReference>
<proteinExistence type="inferred from homology"/>
<evidence type="ECO:0000256" key="1">
    <source>
        <dbReference type="ARBA" id="ARBA00010928"/>
    </source>
</evidence>
<comment type="similarity">
    <text evidence="1">Belongs to the Gfo/Idh/MocA family.</text>
</comment>
<comment type="caution">
    <text evidence="4">The sequence shown here is derived from an EMBL/GenBank/DDBJ whole genome shotgun (WGS) entry which is preliminary data.</text>
</comment>
<dbReference type="Gene3D" id="3.30.360.10">
    <property type="entry name" value="Dihydrodipicolinate Reductase, domain 2"/>
    <property type="match status" value="1"/>
</dbReference>
<dbReference type="EMBL" id="JAVFKD010000004">
    <property type="protein sequence ID" value="KAK5994882.1"/>
    <property type="molecule type" value="Genomic_DNA"/>
</dbReference>
<dbReference type="Proteomes" id="UP001338125">
    <property type="component" value="Unassembled WGS sequence"/>
</dbReference>
<evidence type="ECO:0000259" key="3">
    <source>
        <dbReference type="Pfam" id="PF22725"/>
    </source>
</evidence>
<keyword evidence="5" id="KW-1185">Reference proteome</keyword>
<dbReference type="SUPFAM" id="SSF51735">
    <property type="entry name" value="NAD(P)-binding Rossmann-fold domains"/>
    <property type="match status" value="1"/>
</dbReference>